<dbReference type="InterPro" id="IPR044993">
    <property type="entry name" value="BXL"/>
</dbReference>
<gene>
    <name evidence="7" type="ORF">AQUCO_03300043v1</name>
</gene>
<dbReference type="Gene3D" id="2.60.40.10">
    <property type="entry name" value="Immunoglobulins"/>
    <property type="match status" value="1"/>
</dbReference>
<dbReference type="Pfam" id="PF01915">
    <property type="entry name" value="Glyco_hydro_3_C"/>
    <property type="match status" value="1"/>
</dbReference>
<dbReference type="PANTHER" id="PTHR42721">
    <property type="entry name" value="SUGAR HYDROLASE-RELATED"/>
    <property type="match status" value="1"/>
</dbReference>
<keyword evidence="1 5" id="KW-0732">Signal</keyword>
<evidence type="ECO:0000259" key="6">
    <source>
        <dbReference type="SMART" id="SM01217"/>
    </source>
</evidence>
<evidence type="ECO:0000256" key="1">
    <source>
        <dbReference type="ARBA" id="ARBA00022729"/>
    </source>
</evidence>
<dbReference type="PANTHER" id="PTHR42721:SF11">
    <property type="entry name" value="BETA-D-XYLOSIDASE 5-RELATED"/>
    <property type="match status" value="1"/>
</dbReference>
<evidence type="ECO:0000256" key="4">
    <source>
        <dbReference type="SAM" id="MobiDB-lite"/>
    </source>
</evidence>
<dbReference type="SMART" id="SM01217">
    <property type="entry name" value="Fn3_like"/>
    <property type="match status" value="1"/>
</dbReference>
<evidence type="ECO:0000256" key="2">
    <source>
        <dbReference type="ARBA" id="ARBA00022801"/>
    </source>
</evidence>
<dbReference type="PRINTS" id="PR00133">
    <property type="entry name" value="GLHYDRLASE3"/>
</dbReference>
<dbReference type="GO" id="GO:0045493">
    <property type="term" value="P:xylan catabolic process"/>
    <property type="evidence" value="ECO:0007669"/>
    <property type="project" value="InterPro"/>
</dbReference>
<dbReference type="SUPFAM" id="SSF51445">
    <property type="entry name" value="(Trans)glycosidases"/>
    <property type="match status" value="1"/>
</dbReference>
<accession>A0A2G5CZ98</accession>
<feature type="region of interest" description="Disordered" evidence="4">
    <location>
        <begin position="29"/>
        <end position="51"/>
    </location>
</feature>
<feature type="chain" id="PRO_5013922337" description="Fibronectin type III-like domain-containing protein" evidence="5">
    <location>
        <begin position="21"/>
        <end position="824"/>
    </location>
</feature>
<dbReference type="InterPro" id="IPR026891">
    <property type="entry name" value="Fn3-like"/>
</dbReference>
<dbReference type="InterPro" id="IPR001764">
    <property type="entry name" value="Glyco_hydro_3_N"/>
</dbReference>
<name>A0A2G5CZ98_AQUCA</name>
<feature type="signal peptide" evidence="5">
    <location>
        <begin position="1"/>
        <end position="20"/>
    </location>
</feature>
<dbReference type="GO" id="GO:0031222">
    <property type="term" value="P:arabinan catabolic process"/>
    <property type="evidence" value="ECO:0007669"/>
    <property type="project" value="TreeGrafter"/>
</dbReference>
<dbReference type="FunFam" id="3.20.20.300:FF:000010">
    <property type="entry name" value="Putative beta-D-xylosidase 5"/>
    <property type="match status" value="1"/>
</dbReference>
<dbReference type="Proteomes" id="UP000230069">
    <property type="component" value="Unassembled WGS sequence"/>
</dbReference>
<dbReference type="InterPro" id="IPR013783">
    <property type="entry name" value="Ig-like_fold"/>
</dbReference>
<reference evidence="7 8" key="1">
    <citation type="submission" date="2017-09" db="EMBL/GenBank/DDBJ databases">
        <title>WGS assembly of Aquilegia coerulea Goldsmith.</title>
        <authorList>
            <person name="Hodges S."/>
            <person name="Kramer E."/>
            <person name="Nordborg M."/>
            <person name="Tomkins J."/>
            <person name="Borevitz J."/>
            <person name="Derieg N."/>
            <person name="Yan J."/>
            <person name="Mihaltcheva S."/>
            <person name="Hayes R.D."/>
            <person name="Rokhsar D."/>
        </authorList>
    </citation>
    <scope>NUCLEOTIDE SEQUENCE [LARGE SCALE GENOMIC DNA]</scope>
    <source>
        <strain evidence="8">cv. Goldsmith</strain>
    </source>
</reference>
<dbReference type="GO" id="GO:0009044">
    <property type="term" value="F:xylan 1,4-beta-xylosidase activity"/>
    <property type="evidence" value="ECO:0007669"/>
    <property type="project" value="InterPro"/>
</dbReference>
<evidence type="ECO:0000256" key="5">
    <source>
        <dbReference type="SAM" id="SignalP"/>
    </source>
</evidence>
<keyword evidence="2" id="KW-0378">Hydrolase</keyword>
<evidence type="ECO:0000313" key="7">
    <source>
        <dbReference type="EMBL" id="PIA36574.1"/>
    </source>
</evidence>
<protein>
    <recommendedName>
        <fullName evidence="6">Fibronectin type III-like domain-containing protein</fullName>
    </recommendedName>
</protein>
<dbReference type="InterPro" id="IPR036881">
    <property type="entry name" value="Glyco_hydro_3_C_sf"/>
</dbReference>
<evidence type="ECO:0000313" key="8">
    <source>
        <dbReference type="Proteomes" id="UP000230069"/>
    </source>
</evidence>
<dbReference type="Gene3D" id="3.40.50.1700">
    <property type="entry name" value="Glycoside hydrolase family 3 C-terminal domain"/>
    <property type="match status" value="1"/>
</dbReference>
<dbReference type="EMBL" id="KZ305050">
    <property type="protein sequence ID" value="PIA36574.1"/>
    <property type="molecule type" value="Genomic_DNA"/>
</dbReference>
<organism evidence="7 8">
    <name type="scientific">Aquilegia coerulea</name>
    <name type="common">Rocky mountain columbine</name>
    <dbReference type="NCBI Taxonomy" id="218851"/>
    <lineage>
        <taxon>Eukaryota</taxon>
        <taxon>Viridiplantae</taxon>
        <taxon>Streptophyta</taxon>
        <taxon>Embryophyta</taxon>
        <taxon>Tracheophyta</taxon>
        <taxon>Spermatophyta</taxon>
        <taxon>Magnoliopsida</taxon>
        <taxon>Ranunculales</taxon>
        <taxon>Ranunculaceae</taxon>
        <taxon>Thalictroideae</taxon>
        <taxon>Aquilegia</taxon>
    </lineage>
</organism>
<feature type="domain" description="Fibronectin type III-like" evidence="6">
    <location>
        <begin position="740"/>
        <end position="810"/>
    </location>
</feature>
<dbReference type="FunFam" id="3.40.50.1700:FF:000001">
    <property type="entry name" value="probable beta-D-xylosidase 2"/>
    <property type="match status" value="1"/>
</dbReference>
<dbReference type="InterPro" id="IPR002772">
    <property type="entry name" value="Glyco_hydro_3_C"/>
</dbReference>
<dbReference type="SUPFAM" id="SSF52279">
    <property type="entry name" value="Beta-D-glucan exohydrolase, C-terminal domain"/>
    <property type="match status" value="1"/>
</dbReference>
<keyword evidence="3" id="KW-0326">Glycosidase</keyword>
<dbReference type="AlphaFoldDB" id="A0A2G5CZ98"/>
<dbReference type="InterPro" id="IPR036962">
    <property type="entry name" value="Glyco_hydro_3_N_sf"/>
</dbReference>
<sequence length="824" mass="91051">MEKISILFLSLCFLLVTSNAYRATMFRSSSSSTSFSPSPSPSPTPSSPSDNSPFAWKNGSSVCNPGRFESLGLDMEKLGFCDKSLPFEVRAKELIDRMTLDEKIGQLGDITYGVPRLGLPQYNWWSEALHGVSNVGHATFFDNTTVPGATSFPTVILTSASFNESLWKRIGQVVSTEARAMYNLGVAGLTFWSPNINVVRDPRWGRTLETPGEDPFVVGTYAVNYVRGLQDVEGFENPSDLNSRPLKVAACCKHYAAYDVDNWFGVDRYHFNAKVTEQDMTETFLAPFEMCVKEGDVSSVMCSYNQVNGIPTCADPKLLKQTIRDEWGLHGYIVSDCDSIEEIYKHQQWLTDTQEESVAQVLKAGLDLDCGMYYTNFTKNAVVKGKVRERDIDNALRNLYVVLMRLGFFDGSPLFESLHKDDICSEEHIELAAEAAREGIVLLKNDNYSLPLRPELYKYKTIAIIGPHANATDAMIGNYAGVPCRHTSPLDGFNGTTNVIFEPGCLDIACKNETHIFKAMQAAKKADATIIFAGIDLSVEAESLDRVNLSLPGYQEQLINQTAMAAKGPVILVILSAGGIDIGFAKGNPSISSIIWAGYPGEEGGKAIADVIYGNYNPGGRLPVTWFEANYVDQLPMTSMPLRPIDELGYPGRTYKFFNGSTVYPFGYGLSYSTFNYTLPASKRAMNLKLSRHQHCRNLNYTDGAYRPPCPSILVDDIQCKDEFAFDVQVQNNGNIDGNHVIMVYSKPPNNIVGTHLKKVIGFKRVAIPARESQTVNFKFNICKSLGIVDFAANHVVPSGEHTIILDNGVDATTFPLHIYLAKD</sequence>
<proteinExistence type="predicted"/>
<keyword evidence="8" id="KW-1185">Reference proteome</keyword>
<dbReference type="InterPro" id="IPR017853">
    <property type="entry name" value="GH"/>
</dbReference>
<dbReference type="Pfam" id="PF00933">
    <property type="entry name" value="Glyco_hydro_3"/>
    <property type="match status" value="1"/>
</dbReference>
<dbReference type="STRING" id="218851.A0A2G5CZ98"/>
<dbReference type="Gene3D" id="3.20.20.300">
    <property type="entry name" value="Glycoside hydrolase, family 3, N-terminal domain"/>
    <property type="match status" value="1"/>
</dbReference>
<dbReference type="OrthoDB" id="47059at2759"/>
<evidence type="ECO:0000256" key="3">
    <source>
        <dbReference type="ARBA" id="ARBA00023295"/>
    </source>
</evidence>
<dbReference type="GO" id="GO:0046556">
    <property type="term" value="F:alpha-L-arabinofuranosidase activity"/>
    <property type="evidence" value="ECO:0007669"/>
    <property type="project" value="TreeGrafter"/>
</dbReference>
<dbReference type="InParanoid" id="A0A2G5CZ98"/>
<dbReference type="Pfam" id="PF14310">
    <property type="entry name" value="Fn3-like"/>
    <property type="match status" value="1"/>
</dbReference>